<dbReference type="Proteomes" id="UP000198656">
    <property type="component" value="Unassembled WGS sequence"/>
</dbReference>
<comment type="similarity">
    <text evidence="2 9">Belongs to the binding-protein-dependent transport system permease family. CysTW subfamily.</text>
</comment>
<evidence type="ECO:0000256" key="3">
    <source>
        <dbReference type="ARBA" id="ARBA00022448"/>
    </source>
</evidence>
<name>A0A1G7ZZE8_9FIRM</name>
<proteinExistence type="inferred from homology"/>
<evidence type="ECO:0000256" key="2">
    <source>
        <dbReference type="ARBA" id="ARBA00007069"/>
    </source>
</evidence>
<evidence type="ECO:0000256" key="6">
    <source>
        <dbReference type="ARBA" id="ARBA00022989"/>
    </source>
</evidence>
<comment type="caution">
    <text evidence="9">Lacks conserved residue(s) required for the propagation of feature annotation.</text>
</comment>
<dbReference type="SUPFAM" id="SSF161098">
    <property type="entry name" value="MetI-like"/>
    <property type="match status" value="1"/>
</dbReference>
<feature type="transmembrane region" description="Helical" evidence="8">
    <location>
        <begin position="67"/>
        <end position="96"/>
    </location>
</feature>
<dbReference type="PANTHER" id="PTHR30425">
    <property type="entry name" value="PHOSPHATE TRANSPORT SYSTEM PERMEASE PROTEIN PST"/>
    <property type="match status" value="1"/>
</dbReference>
<evidence type="ECO:0000256" key="1">
    <source>
        <dbReference type="ARBA" id="ARBA00004651"/>
    </source>
</evidence>
<dbReference type="EMBL" id="FNCP01000010">
    <property type="protein sequence ID" value="SDH13981.1"/>
    <property type="molecule type" value="Genomic_DNA"/>
</dbReference>
<evidence type="ECO:0000259" key="10">
    <source>
        <dbReference type="PROSITE" id="PS50928"/>
    </source>
</evidence>
<dbReference type="STRING" id="1121419.SAMN05443529_11055"/>
<feature type="transmembrane region" description="Helical" evidence="8">
    <location>
        <begin position="265"/>
        <end position="284"/>
    </location>
</feature>
<evidence type="ECO:0000256" key="5">
    <source>
        <dbReference type="ARBA" id="ARBA00022692"/>
    </source>
</evidence>
<keyword evidence="9" id="KW-0592">Phosphate transport</keyword>
<dbReference type="Gene3D" id="1.10.3720.10">
    <property type="entry name" value="MetI-like"/>
    <property type="match status" value="1"/>
</dbReference>
<keyword evidence="12" id="KW-1185">Reference proteome</keyword>
<feature type="transmembrane region" description="Helical" evidence="8">
    <location>
        <begin position="15"/>
        <end position="38"/>
    </location>
</feature>
<accession>A0A1G7ZZE8</accession>
<keyword evidence="3 8" id="KW-0813">Transport</keyword>
<keyword evidence="4 9" id="KW-1003">Cell membrane</keyword>
<dbReference type="Pfam" id="PF00528">
    <property type="entry name" value="BPD_transp_1"/>
    <property type="match status" value="1"/>
</dbReference>
<evidence type="ECO:0000313" key="11">
    <source>
        <dbReference type="EMBL" id="SDH13981.1"/>
    </source>
</evidence>
<comment type="function">
    <text evidence="9">Part of the binding-protein-dependent transport system for phosphate; probably responsible for the translocation of the substrate across the membrane.</text>
</comment>
<feature type="transmembrane region" description="Helical" evidence="8">
    <location>
        <begin position="148"/>
        <end position="168"/>
    </location>
</feature>
<evidence type="ECO:0000256" key="8">
    <source>
        <dbReference type="RuleBase" id="RU363032"/>
    </source>
</evidence>
<dbReference type="InterPro" id="IPR035906">
    <property type="entry name" value="MetI-like_sf"/>
</dbReference>
<comment type="subcellular location">
    <subcellularLocation>
        <location evidence="1 8">Cell membrane</location>
        <topology evidence="1 8">Multi-pass membrane protein</topology>
    </subcellularLocation>
</comment>
<feature type="transmembrane region" description="Helical" evidence="8">
    <location>
        <begin position="116"/>
        <end position="136"/>
    </location>
</feature>
<dbReference type="GO" id="GO:0005315">
    <property type="term" value="F:phosphate transmembrane transporter activity"/>
    <property type="evidence" value="ECO:0007669"/>
    <property type="project" value="InterPro"/>
</dbReference>
<dbReference type="InterPro" id="IPR051124">
    <property type="entry name" value="Phosphate_Transport_Permease"/>
</dbReference>
<evidence type="ECO:0000256" key="9">
    <source>
        <dbReference type="RuleBase" id="RU363054"/>
    </source>
</evidence>
<dbReference type="PANTHER" id="PTHR30425:SF2">
    <property type="entry name" value="ABC TRANSPORTER PERMEASE PROTEIN YQGH-RELATED"/>
    <property type="match status" value="1"/>
</dbReference>
<sequence>MPQPTKSWVYYNDRLARYLFISSAVLVSLIILCIIWFVGMQGLSTFREVSFLEFFTSSKWSPDSGQYGALTFIAGSIGTTLIAILLGGPLGLAGAVFLAEIAPPWVRAIMRPATDLFAGIPSVVYGYVGITVIVGFTRKITNSSTGYGMLAAGIVLAIMILPTVISLSEDALRSLPGSYKEASLALGATRWQTIWRILVPAASPGILTAIILAMARAIGETMAVQMVIGNSPRFPDSLGSPTSTLTSNIVMEMGNTPYGSTWNNGLFMMAFILLVIALIMIILVRTASRKGAVR</sequence>
<dbReference type="GO" id="GO:0005886">
    <property type="term" value="C:plasma membrane"/>
    <property type="evidence" value="ECO:0007669"/>
    <property type="project" value="UniProtKB-SubCell"/>
</dbReference>
<evidence type="ECO:0000256" key="4">
    <source>
        <dbReference type="ARBA" id="ARBA00022475"/>
    </source>
</evidence>
<keyword evidence="5 8" id="KW-0812">Transmembrane</keyword>
<dbReference type="AlphaFoldDB" id="A0A1G7ZZE8"/>
<evidence type="ECO:0000313" key="12">
    <source>
        <dbReference type="Proteomes" id="UP000198656"/>
    </source>
</evidence>
<evidence type="ECO:0000256" key="7">
    <source>
        <dbReference type="ARBA" id="ARBA00023136"/>
    </source>
</evidence>
<gene>
    <name evidence="11" type="ORF">SAMN05443529_11055</name>
</gene>
<keyword evidence="7 8" id="KW-0472">Membrane</keyword>
<feature type="domain" description="ABC transmembrane type-1" evidence="10">
    <location>
        <begin position="73"/>
        <end position="284"/>
    </location>
</feature>
<organism evidence="11 12">
    <name type="scientific">Desulfosporosinus hippei DSM 8344</name>
    <dbReference type="NCBI Taxonomy" id="1121419"/>
    <lineage>
        <taxon>Bacteria</taxon>
        <taxon>Bacillati</taxon>
        <taxon>Bacillota</taxon>
        <taxon>Clostridia</taxon>
        <taxon>Eubacteriales</taxon>
        <taxon>Desulfitobacteriaceae</taxon>
        <taxon>Desulfosporosinus</taxon>
    </lineage>
</organism>
<dbReference type="CDD" id="cd06261">
    <property type="entry name" value="TM_PBP2"/>
    <property type="match status" value="1"/>
</dbReference>
<dbReference type="OrthoDB" id="9785113at2"/>
<dbReference type="PROSITE" id="PS50928">
    <property type="entry name" value="ABC_TM1"/>
    <property type="match status" value="1"/>
</dbReference>
<dbReference type="InterPro" id="IPR000515">
    <property type="entry name" value="MetI-like"/>
</dbReference>
<reference evidence="12" key="1">
    <citation type="submission" date="2016-10" db="EMBL/GenBank/DDBJ databases">
        <authorList>
            <person name="Varghese N."/>
            <person name="Submissions S."/>
        </authorList>
    </citation>
    <scope>NUCLEOTIDE SEQUENCE [LARGE SCALE GENOMIC DNA]</scope>
    <source>
        <strain evidence="12">DSM 8344</strain>
    </source>
</reference>
<protein>
    <recommendedName>
        <fullName evidence="9">Phosphate transport system permease protein</fullName>
    </recommendedName>
</protein>
<dbReference type="GO" id="GO:0006817">
    <property type="term" value="P:phosphate ion transport"/>
    <property type="evidence" value="ECO:0007669"/>
    <property type="project" value="UniProtKB-KW"/>
</dbReference>
<keyword evidence="6 8" id="KW-1133">Transmembrane helix</keyword>
<dbReference type="NCBIfam" id="TIGR02138">
    <property type="entry name" value="phosphate_pstC"/>
    <property type="match status" value="1"/>
</dbReference>
<dbReference type="RefSeq" id="WP_092332983.1">
    <property type="nucleotide sequence ID" value="NZ_FNCP01000010.1"/>
</dbReference>
<dbReference type="InterPro" id="IPR011864">
    <property type="entry name" value="Phosphate_PstC"/>
</dbReference>